<organism evidence="2">
    <name type="scientific">hydrocarbon metagenome</name>
    <dbReference type="NCBI Taxonomy" id="938273"/>
    <lineage>
        <taxon>unclassified sequences</taxon>
        <taxon>metagenomes</taxon>
        <taxon>ecological metagenomes</taxon>
    </lineage>
</organism>
<reference evidence="2" key="1">
    <citation type="journal article" date="2015" name="Proc. Natl. Acad. Sci. U.S.A.">
        <title>Networks of energetic and metabolic interactions define dynamics in microbial communities.</title>
        <authorList>
            <person name="Embree M."/>
            <person name="Liu J.K."/>
            <person name="Al-Bassam M.M."/>
            <person name="Zengler K."/>
        </authorList>
    </citation>
    <scope>NUCLEOTIDE SEQUENCE</scope>
</reference>
<keyword evidence="1" id="KW-0472">Membrane</keyword>
<evidence type="ECO:0000256" key="1">
    <source>
        <dbReference type="SAM" id="Phobius"/>
    </source>
</evidence>
<accession>A0A0W8GAB1</accession>
<keyword evidence="1" id="KW-0812">Transmembrane</keyword>
<keyword evidence="1" id="KW-1133">Transmembrane helix</keyword>
<name>A0A0W8GAB1_9ZZZZ</name>
<protein>
    <submittedName>
        <fullName evidence="2">Uncharacterized protein</fullName>
    </submittedName>
</protein>
<dbReference type="AlphaFoldDB" id="A0A0W8GAB1"/>
<dbReference type="EMBL" id="LNQE01000010">
    <property type="protein sequence ID" value="KUG30021.1"/>
    <property type="molecule type" value="Genomic_DNA"/>
</dbReference>
<gene>
    <name evidence="2" type="ORF">ASZ90_000087</name>
</gene>
<sequence length="56" mass="6097">MTYVAFLLVFLGEVAIRALFGIQDIPAAFGHGFLAGLVVLGVDFVSYFIRSFSPRS</sequence>
<evidence type="ECO:0000313" key="2">
    <source>
        <dbReference type="EMBL" id="KUG30021.1"/>
    </source>
</evidence>
<feature type="transmembrane region" description="Helical" evidence="1">
    <location>
        <begin position="27"/>
        <end position="49"/>
    </location>
</feature>
<comment type="caution">
    <text evidence="2">The sequence shown here is derived from an EMBL/GenBank/DDBJ whole genome shotgun (WGS) entry which is preliminary data.</text>
</comment>
<proteinExistence type="predicted"/>